<dbReference type="AlphaFoldDB" id="R7UUM5"/>
<evidence type="ECO:0000313" key="2">
    <source>
        <dbReference type="EnsemblMetazoa" id="CapteP207656"/>
    </source>
</evidence>
<name>R7UUM5_CAPTE</name>
<reference evidence="2" key="3">
    <citation type="submission" date="2015-06" db="UniProtKB">
        <authorList>
            <consortium name="EnsemblMetazoa"/>
        </authorList>
    </citation>
    <scope>IDENTIFICATION</scope>
</reference>
<accession>R7UUM5</accession>
<proteinExistence type="predicted"/>
<sequence length="136" mass="15888">MGCHVHRVFFKAALNFFFRSSREAFSKSLLFSFSASHDCEATHPRPIECKMDALPVIESQIEIDIAELQSSIAWVEEQLRQRLMTMEDCFPDVPAELELEFQDYWMILDDLKSCLLEQQEALANRDALFTEFDRQC</sequence>
<dbReference type="Proteomes" id="UP000014760">
    <property type="component" value="Unassembled WGS sequence"/>
</dbReference>
<gene>
    <name evidence="1" type="ORF">CAPTEDRAFT_207656</name>
</gene>
<evidence type="ECO:0000313" key="3">
    <source>
        <dbReference type="Proteomes" id="UP000014760"/>
    </source>
</evidence>
<reference evidence="3" key="1">
    <citation type="submission" date="2012-12" db="EMBL/GenBank/DDBJ databases">
        <authorList>
            <person name="Hellsten U."/>
            <person name="Grimwood J."/>
            <person name="Chapman J.A."/>
            <person name="Shapiro H."/>
            <person name="Aerts A."/>
            <person name="Otillar R.P."/>
            <person name="Terry A.Y."/>
            <person name="Boore J.L."/>
            <person name="Simakov O."/>
            <person name="Marletaz F."/>
            <person name="Cho S.-J."/>
            <person name="Edsinger-Gonzales E."/>
            <person name="Havlak P."/>
            <person name="Kuo D.-H."/>
            <person name="Larsson T."/>
            <person name="Lv J."/>
            <person name="Arendt D."/>
            <person name="Savage R."/>
            <person name="Osoegawa K."/>
            <person name="de Jong P."/>
            <person name="Lindberg D.R."/>
            <person name="Seaver E.C."/>
            <person name="Weisblat D.A."/>
            <person name="Putnam N.H."/>
            <person name="Grigoriev I.V."/>
            <person name="Rokhsar D.S."/>
        </authorList>
    </citation>
    <scope>NUCLEOTIDE SEQUENCE</scope>
    <source>
        <strain evidence="3">I ESC-2004</strain>
    </source>
</reference>
<dbReference type="EMBL" id="AMQN01006200">
    <property type="status" value="NOT_ANNOTATED_CDS"/>
    <property type="molecule type" value="Genomic_DNA"/>
</dbReference>
<organism evidence="1">
    <name type="scientific">Capitella teleta</name>
    <name type="common">Polychaete worm</name>
    <dbReference type="NCBI Taxonomy" id="283909"/>
    <lineage>
        <taxon>Eukaryota</taxon>
        <taxon>Metazoa</taxon>
        <taxon>Spiralia</taxon>
        <taxon>Lophotrochozoa</taxon>
        <taxon>Annelida</taxon>
        <taxon>Polychaeta</taxon>
        <taxon>Sedentaria</taxon>
        <taxon>Scolecida</taxon>
        <taxon>Capitellidae</taxon>
        <taxon>Capitella</taxon>
    </lineage>
</organism>
<protein>
    <submittedName>
        <fullName evidence="1 2">Uncharacterized protein</fullName>
    </submittedName>
</protein>
<reference evidence="1 3" key="2">
    <citation type="journal article" date="2013" name="Nature">
        <title>Insights into bilaterian evolution from three spiralian genomes.</title>
        <authorList>
            <person name="Simakov O."/>
            <person name="Marletaz F."/>
            <person name="Cho S.J."/>
            <person name="Edsinger-Gonzales E."/>
            <person name="Havlak P."/>
            <person name="Hellsten U."/>
            <person name="Kuo D.H."/>
            <person name="Larsson T."/>
            <person name="Lv J."/>
            <person name="Arendt D."/>
            <person name="Savage R."/>
            <person name="Osoegawa K."/>
            <person name="de Jong P."/>
            <person name="Grimwood J."/>
            <person name="Chapman J.A."/>
            <person name="Shapiro H."/>
            <person name="Aerts A."/>
            <person name="Otillar R.P."/>
            <person name="Terry A.Y."/>
            <person name="Boore J.L."/>
            <person name="Grigoriev I.V."/>
            <person name="Lindberg D.R."/>
            <person name="Seaver E.C."/>
            <person name="Weisblat D.A."/>
            <person name="Putnam N.H."/>
            <person name="Rokhsar D.S."/>
        </authorList>
    </citation>
    <scope>NUCLEOTIDE SEQUENCE</scope>
    <source>
        <strain evidence="1 3">I ESC-2004</strain>
    </source>
</reference>
<keyword evidence="3" id="KW-1185">Reference proteome</keyword>
<evidence type="ECO:0000313" key="1">
    <source>
        <dbReference type="EMBL" id="ELU09873.1"/>
    </source>
</evidence>
<dbReference type="EnsemblMetazoa" id="CapteT207656">
    <property type="protein sequence ID" value="CapteP207656"/>
    <property type="gene ID" value="CapteG207656"/>
</dbReference>
<dbReference type="HOGENOM" id="CLU_1877385_0_0_1"/>
<dbReference type="EMBL" id="KB297837">
    <property type="protein sequence ID" value="ELU09873.1"/>
    <property type="molecule type" value="Genomic_DNA"/>
</dbReference>